<dbReference type="AlphaFoldDB" id="A0A6F9DFN4"/>
<dbReference type="EMBL" id="LR785934">
    <property type="protein sequence ID" value="CAB3255315.1"/>
    <property type="molecule type" value="mRNA"/>
</dbReference>
<keyword evidence="5" id="KW-0282">Flagellum</keyword>
<feature type="coiled-coil region" evidence="4">
    <location>
        <begin position="79"/>
        <end position="117"/>
    </location>
</feature>
<dbReference type="InterPro" id="IPR028172">
    <property type="entry name" value="FT20"/>
</dbReference>
<evidence type="ECO:0000256" key="3">
    <source>
        <dbReference type="ARBA" id="ARBA00023273"/>
    </source>
</evidence>
<gene>
    <name evidence="5" type="primary">Ift20</name>
</gene>
<accession>A0A6F9DFN4</accession>
<dbReference type="GO" id="GO:0036064">
    <property type="term" value="C:ciliary basal body"/>
    <property type="evidence" value="ECO:0007669"/>
    <property type="project" value="TreeGrafter"/>
</dbReference>
<evidence type="ECO:0000256" key="2">
    <source>
        <dbReference type="ARBA" id="ARBA00023054"/>
    </source>
</evidence>
<dbReference type="GO" id="GO:0030990">
    <property type="term" value="C:intraciliary transport particle"/>
    <property type="evidence" value="ECO:0007669"/>
    <property type="project" value="TreeGrafter"/>
</dbReference>
<reference evidence="5" key="1">
    <citation type="submission" date="2020-04" db="EMBL/GenBank/DDBJ databases">
        <authorList>
            <person name="Neveu A P."/>
        </authorList>
    </citation>
    <scope>NUCLEOTIDE SEQUENCE</scope>
    <source>
        <tissue evidence="5">Whole embryo</tissue>
    </source>
</reference>
<keyword evidence="2 4" id="KW-0175">Coiled coil</keyword>
<evidence type="ECO:0000256" key="1">
    <source>
        <dbReference type="ARBA" id="ARBA00004138"/>
    </source>
</evidence>
<name>A0A6F9DFN4_9ASCI</name>
<organism evidence="5">
    <name type="scientific">Phallusia mammillata</name>
    <dbReference type="NCBI Taxonomy" id="59560"/>
    <lineage>
        <taxon>Eukaryota</taxon>
        <taxon>Metazoa</taxon>
        <taxon>Chordata</taxon>
        <taxon>Tunicata</taxon>
        <taxon>Ascidiacea</taxon>
        <taxon>Phlebobranchia</taxon>
        <taxon>Ascidiidae</taxon>
        <taxon>Phallusia</taxon>
    </lineage>
</organism>
<comment type="subcellular location">
    <subcellularLocation>
        <location evidence="1">Cell projection</location>
        <location evidence="1">Cilium</location>
    </subcellularLocation>
</comment>
<sequence length="131" mass="15145">MAEDALSKSGLHFDDLNKLRVLEPESAQQTGELKEECHEFVSKITEFQKIVGSFIDMTNELAGEVEKEKMKAIGYRNLLKSVAKQRDSQQQQLRALIAEKKTEMERLRLQHESLKKQEMEQAEFIEQFSTA</sequence>
<proteinExistence type="evidence at transcript level"/>
<dbReference type="GO" id="GO:0005813">
    <property type="term" value="C:centrosome"/>
    <property type="evidence" value="ECO:0007669"/>
    <property type="project" value="TreeGrafter"/>
</dbReference>
<evidence type="ECO:0000256" key="4">
    <source>
        <dbReference type="SAM" id="Coils"/>
    </source>
</evidence>
<dbReference type="PANTHER" id="PTHR31978:SF1">
    <property type="entry name" value="INTRAFLAGELLAR TRANSPORT PROTEIN 20 HOMOLOG"/>
    <property type="match status" value="1"/>
</dbReference>
<dbReference type="GO" id="GO:0060271">
    <property type="term" value="P:cilium assembly"/>
    <property type="evidence" value="ECO:0007669"/>
    <property type="project" value="TreeGrafter"/>
</dbReference>
<dbReference type="GO" id="GO:0061512">
    <property type="term" value="P:protein localization to cilium"/>
    <property type="evidence" value="ECO:0007669"/>
    <property type="project" value="TreeGrafter"/>
</dbReference>
<dbReference type="GO" id="GO:0097730">
    <property type="term" value="C:non-motile cilium"/>
    <property type="evidence" value="ECO:0007669"/>
    <property type="project" value="TreeGrafter"/>
</dbReference>
<keyword evidence="5" id="KW-0969">Cilium</keyword>
<dbReference type="Pfam" id="PF14931">
    <property type="entry name" value="IFT20"/>
    <property type="match status" value="1"/>
</dbReference>
<dbReference type="PANTHER" id="PTHR31978">
    <property type="entry name" value="INTRAFLAGELLAR TRANSPORT PROTEIN 20 HOMOLOG"/>
    <property type="match status" value="1"/>
</dbReference>
<evidence type="ECO:0000313" key="5">
    <source>
        <dbReference type="EMBL" id="CAB3255315.1"/>
    </source>
</evidence>
<dbReference type="GO" id="GO:0005737">
    <property type="term" value="C:cytoplasm"/>
    <property type="evidence" value="ECO:0007669"/>
    <property type="project" value="TreeGrafter"/>
</dbReference>
<keyword evidence="3" id="KW-0966">Cell projection</keyword>
<protein>
    <submittedName>
        <fullName evidence="5">Intraflagellar transport protein 20 homolog</fullName>
    </submittedName>
</protein>
<dbReference type="GO" id="GO:0097546">
    <property type="term" value="C:ciliary base"/>
    <property type="evidence" value="ECO:0007669"/>
    <property type="project" value="TreeGrafter"/>
</dbReference>